<feature type="non-terminal residue" evidence="1">
    <location>
        <position position="51"/>
    </location>
</feature>
<sequence>ERPQWSGGSHDPLRRSLRRLPVAVVPLGHLCRGRRDLHRRRDRRRRHVLGM</sequence>
<dbReference type="AlphaFoldDB" id="A0A6J4S024"/>
<organism evidence="1">
    <name type="scientific">uncultured Solirubrobacteraceae bacterium</name>
    <dbReference type="NCBI Taxonomy" id="1162706"/>
    <lineage>
        <taxon>Bacteria</taxon>
        <taxon>Bacillati</taxon>
        <taxon>Actinomycetota</taxon>
        <taxon>Thermoleophilia</taxon>
        <taxon>Solirubrobacterales</taxon>
        <taxon>Solirubrobacteraceae</taxon>
        <taxon>environmental samples</taxon>
    </lineage>
</organism>
<proteinExistence type="predicted"/>
<feature type="non-terminal residue" evidence="1">
    <location>
        <position position="1"/>
    </location>
</feature>
<evidence type="ECO:0000313" key="1">
    <source>
        <dbReference type="EMBL" id="CAA9479590.1"/>
    </source>
</evidence>
<reference evidence="1" key="1">
    <citation type="submission" date="2020-02" db="EMBL/GenBank/DDBJ databases">
        <authorList>
            <person name="Meier V. D."/>
        </authorList>
    </citation>
    <scope>NUCLEOTIDE SEQUENCE</scope>
    <source>
        <strain evidence="1">AVDCRST_MAG85</strain>
    </source>
</reference>
<accession>A0A6J4S024</accession>
<dbReference type="EMBL" id="CADCVT010000059">
    <property type="protein sequence ID" value="CAA9479590.1"/>
    <property type="molecule type" value="Genomic_DNA"/>
</dbReference>
<name>A0A6J4S024_9ACTN</name>
<protein>
    <submittedName>
        <fullName evidence="1">Uncharacterized protein</fullName>
    </submittedName>
</protein>
<gene>
    <name evidence="1" type="ORF">AVDCRST_MAG85-582</name>
</gene>